<dbReference type="AlphaFoldDB" id="A0A1C1CRK0"/>
<protein>
    <submittedName>
        <fullName evidence="1">Uncharacterized protein</fullName>
    </submittedName>
</protein>
<sequence>MELTAIRMGGAATEHQVKRSALFFHRLTCFVPMARNVTQAYNKVSMLLVHADVMSQQCNSGDGVVAILGAHMLDTGKLFTYWGKTEEAIALPALSTVG</sequence>
<accession>A0A1C1CRK0</accession>
<dbReference type="EMBL" id="LGRB01000009">
    <property type="protein sequence ID" value="OCT51103.1"/>
    <property type="molecule type" value="Genomic_DNA"/>
</dbReference>
<organism evidence="1 2">
    <name type="scientific">Cladophialophora carrionii</name>
    <dbReference type="NCBI Taxonomy" id="86049"/>
    <lineage>
        <taxon>Eukaryota</taxon>
        <taxon>Fungi</taxon>
        <taxon>Dikarya</taxon>
        <taxon>Ascomycota</taxon>
        <taxon>Pezizomycotina</taxon>
        <taxon>Eurotiomycetes</taxon>
        <taxon>Chaetothyriomycetidae</taxon>
        <taxon>Chaetothyriales</taxon>
        <taxon>Herpotrichiellaceae</taxon>
        <taxon>Cladophialophora</taxon>
    </lineage>
</organism>
<dbReference type="VEuPathDB" id="FungiDB:CLCR_09332"/>
<comment type="caution">
    <text evidence="1">The sequence shown here is derived from an EMBL/GenBank/DDBJ whole genome shotgun (WGS) entry which is preliminary data.</text>
</comment>
<gene>
    <name evidence="1" type="ORF">CLCR_09332</name>
</gene>
<name>A0A1C1CRK0_9EURO</name>
<keyword evidence="2" id="KW-1185">Reference proteome</keyword>
<evidence type="ECO:0000313" key="2">
    <source>
        <dbReference type="Proteomes" id="UP000094526"/>
    </source>
</evidence>
<proteinExistence type="predicted"/>
<reference evidence="2" key="1">
    <citation type="submission" date="2015-07" db="EMBL/GenBank/DDBJ databases">
        <authorList>
            <person name="Teixeira M.M."/>
            <person name="Souza R.C."/>
            <person name="Almeida L.G."/>
            <person name="Vicente V.A."/>
            <person name="de Hoog S."/>
            <person name="Bocca A.L."/>
            <person name="de Almeida S.R."/>
            <person name="Vasconcelos A.T."/>
            <person name="Felipe M.S."/>
        </authorList>
    </citation>
    <scope>NUCLEOTIDE SEQUENCE [LARGE SCALE GENOMIC DNA]</scope>
    <source>
        <strain evidence="2">KSF</strain>
    </source>
</reference>
<evidence type="ECO:0000313" key="1">
    <source>
        <dbReference type="EMBL" id="OCT51103.1"/>
    </source>
</evidence>
<dbReference type="Proteomes" id="UP000094526">
    <property type="component" value="Unassembled WGS sequence"/>
</dbReference>